<dbReference type="InterPro" id="IPR011008">
    <property type="entry name" value="Dimeric_a/b-barrel"/>
</dbReference>
<evidence type="ECO:0000259" key="1">
    <source>
        <dbReference type="Pfam" id="PF03992"/>
    </source>
</evidence>
<proteinExistence type="predicted"/>
<dbReference type="GO" id="GO:0004497">
    <property type="term" value="F:monooxygenase activity"/>
    <property type="evidence" value="ECO:0007669"/>
    <property type="project" value="UniProtKB-KW"/>
</dbReference>
<dbReference type="EMBL" id="JAGINT010000001">
    <property type="protein sequence ID" value="MBP2351845.1"/>
    <property type="molecule type" value="Genomic_DNA"/>
</dbReference>
<evidence type="ECO:0000313" key="3">
    <source>
        <dbReference type="Proteomes" id="UP000755585"/>
    </source>
</evidence>
<dbReference type="Proteomes" id="UP000755585">
    <property type="component" value="Unassembled WGS sequence"/>
</dbReference>
<keyword evidence="2" id="KW-0560">Oxidoreductase</keyword>
<keyword evidence="2" id="KW-0503">Monooxygenase</keyword>
<sequence>MAGQILTEVSGVVDPGRVAELVDGFREIAAAALPDGLLRSELLQGDHGQWRIQTLWRDQAALDAMRAGAEPPAAPALLRSVGAEPVLRILEVVGSFVTAH</sequence>
<feature type="domain" description="ABM" evidence="1">
    <location>
        <begin position="13"/>
        <end position="67"/>
    </location>
</feature>
<reference evidence="2 3" key="1">
    <citation type="submission" date="2021-03" db="EMBL/GenBank/DDBJ databases">
        <title>Sequencing the genomes of 1000 actinobacteria strains.</title>
        <authorList>
            <person name="Klenk H.-P."/>
        </authorList>
    </citation>
    <scope>NUCLEOTIDE SEQUENCE [LARGE SCALE GENOMIC DNA]</scope>
    <source>
        <strain evidence="2 3">DSM 18824</strain>
    </source>
</reference>
<accession>A0ABS4UJK8</accession>
<dbReference type="Pfam" id="PF03992">
    <property type="entry name" value="ABM"/>
    <property type="match status" value="1"/>
</dbReference>
<keyword evidence="3" id="KW-1185">Reference proteome</keyword>
<dbReference type="RefSeq" id="WP_209694690.1">
    <property type="nucleotide sequence ID" value="NZ_BAAAVU010000002.1"/>
</dbReference>
<organism evidence="2 3">
    <name type="scientific">Kribbella aluminosa</name>
    <dbReference type="NCBI Taxonomy" id="416017"/>
    <lineage>
        <taxon>Bacteria</taxon>
        <taxon>Bacillati</taxon>
        <taxon>Actinomycetota</taxon>
        <taxon>Actinomycetes</taxon>
        <taxon>Propionibacteriales</taxon>
        <taxon>Kribbellaceae</taxon>
        <taxon>Kribbella</taxon>
    </lineage>
</organism>
<name>A0ABS4UJK8_9ACTN</name>
<dbReference type="SUPFAM" id="SSF54909">
    <property type="entry name" value="Dimeric alpha+beta barrel"/>
    <property type="match status" value="1"/>
</dbReference>
<protein>
    <submittedName>
        <fullName evidence="2">Quinol monooxygenase YgiN</fullName>
    </submittedName>
</protein>
<evidence type="ECO:0000313" key="2">
    <source>
        <dbReference type="EMBL" id="MBP2351845.1"/>
    </source>
</evidence>
<dbReference type="InterPro" id="IPR007138">
    <property type="entry name" value="ABM_dom"/>
</dbReference>
<gene>
    <name evidence="2" type="ORF">JOF29_002928</name>
</gene>
<comment type="caution">
    <text evidence="2">The sequence shown here is derived from an EMBL/GenBank/DDBJ whole genome shotgun (WGS) entry which is preliminary data.</text>
</comment>